<accession>A0ABX1LWY9</accession>
<organism evidence="1 2">
    <name type="scientific">Pseudanabaena yagii GIHE-NHR1</name>
    <dbReference type="NCBI Taxonomy" id="2722753"/>
    <lineage>
        <taxon>Bacteria</taxon>
        <taxon>Bacillati</taxon>
        <taxon>Cyanobacteriota</taxon>
        <taxon>Cyanophyceae</taxon>
        <taxon>Pseudanabaenales</taxon>
        <taxon>Pseudanabaenaceae</taxon>
        <taxon>Pseudanabaena</taxon>
        <taxon>Pseudanabaena yagii</taxon>
    </lineage>
</organism>
<sequence length="62" mass="6900">MSDSLDQGALIVNLLKAIKILNPKDEISRNSIASYLYVPDTRISGHLQELKDYILIKSPTAD</sequence>
<comment type="caution">
    <text evidence="1">The sequence shown here is derived from an EMBL/GenBank/DDBJ whole genome shotgun (WGS) entry which is preliminary data.</text>
</comment>
<dbReference type="RefSeq" id="WP_169364738.1">
    <property type="nucleotide sequence ID" value="NZ_JAAVJL010000002.1"/>
</dbReference>
<dbReference type="Proteomes" id="UP000738376">
    <property type="component" value="Unassembled WGS sequence"/>
</dbReference>
<dbReference type="EMBL" id="JAAVJL010000002">
    <property type="protein sequence ID" value="NMF59743.1"/>
    <property type="molecule type" value="Genomic_DNA"/>
</dbReference>
<proteinExistence type="predicted"/>
<protein>
    <submittedName>
        <fullName evidence="1">Uncharacterized protein</fullName>
    </submittedName>
</protein>
<keyword evidence="2" id="KW-1185">Reference proteome</keyword>
<evidence type="ECO:0000313" key="1">
    <source>
        <dbReference type="EMBL" id="NMF59743.1"/>
    </source>
</evidence>
<evidence type="ECO:0000313" key="2">
    <source>
        <dbReference type="Proteomes" id="UP000738376"/>
    </source>
</evidence>
<gene>
    <name evidence="1" type="ORF">HC246_17390</name>
</gene>
<reference evidence="1 2" key="1">
    <citation type="submission" date="2020-03" db="EMBL/GenBank/DDBJ databases">
        <title>Draft Genome Sequence of 2-Methylisoborneol Producing Pseudanabaena yagii Strain GIHE-NHR1 Isolated from North Han River in South Korea.</title>
        <authorList>
            <person name="Jeong J."/>
        </authorList>
    </citation>
    <scope>NUCLEOTIDE SEQUENCE [LARGE SCALE GENOMIC DNA]</scope>
    <source>
        <strain evidence="1 2">GIHE-NHR1</strain>
    </source>
</reference>
<name>A0ABX1LWY9_9CYAN</name>